<evidence type="ECO:0000256" key="1">
    <source>
        <dbReference type="SAM" id="MobiDB-lite"/>
    </source>
</evidence>
<comment type="caution">
    <text evidence="2">The sequence shown here is derived from an EMBL/GenBank/DDBJ whole genome shotgun (WGS) entry which is preliminary data.</text>
</comment>
<organism evidence="2 3">
    <name type="scientific">Liparis tanakae</name>
    <name type="common">Tanaka's snailfish</name>
    <dbReference type="NCBI Taxonomy" id="230148"/>
    <lineage>
        <taxon>Eukaryota</taxon>
        <taxon>Metazoa</taxon>
        <taxon>Chordata</taxon>
        <taxon>Craniata</taxon>
        <taxon>Vertebrata</taxon>
        <taxon>Euteleostomi</taxon>
        <taxon>Actinopterygii</taxon>
        <taxon>Neopterygii</taxon>
        <taxon>Teleostei</taxon>
        <taxon>Neoteleostei</taxon>
        <taxon>Acanthomorphata</taxon>
        <taxon>Eupercaria</taxon>
        <taxon>Perciformes</taxon>
        <taxon>Cottioidei</taxon>
        <taxon>Cottales</taxon>
        <taxon>Liparidae</taxon>
        <taxon>Liparis</taxon>
    </lineage>
</organism>
<dbReference type="EMBL" id="SRLO01001293">
    <property type="protein sequence ID" value="TNN39282.1"/>
    <property type="molecule type" value="Genomic_DNA"/>
</dbReference>
<gene>
    <name evidence="2" type="ORF">EYF80_050551</name>
</gene>
<name>A0A4Z2FFV0_9TELE</name>
<protein>
    <submittedName>
        <fullName evidence="2">Uncharacterized protein</fullName>
    </submittedName>
</protein>
<feature type="compositionally biased region" description="Basic and acidic residues" evidence="1">
    <location>
        <begin position="50"/>
        <end position="65"/>
    </location>
</feature>
<reference evidence="2 3" key="1">
    <citation type="submission" date="2019-03" db="EMBL/GenBank/DDBJ databases">
        <title>First draft genome of Liparis tanakae, snailfish: a comprehensive survey of snailfish specific genes.</title>
        <authorList>
            <person name="Kim W."/>
            <person name="Song I."/>
            <person name="Jeong J.-H."/>
            <person name="Kim D."/>
            <person name="Kim S."/>
            <person name="Ryu S."/>
            <person name="Song J.Y."/>
            <person name="Lee S.K."/>
        </authorList>
    </citation>
    <scope>NUCLEOTIDE SEQUENCE [LARGE SCALE GENOMIC DNA]</scope>
    <source>
        <tissue evidence="2">Muscle</tissue>
    </source>
</reference>
<dbReference type="Proteomes" id="UP000314294">
    <property type="component" value="Unassembled WGS sequence"/>
</dbReference>
<feature type="region of interest" description="Disordered" evidence="1">
    <location>
        <begin position="1"/>
        <end position="86"/>
    </location>
</feature>
<evidence type="ECO:0000313" key="2">
    <source>
        <dbReference type="EMBL" id="TNN39282.1"/>
    </source>
</evidence>
<dbReference type="AlphaFoldDB" id="A0A4Z2FFV0"/>
<accession>A0A4Z2FFV0</accession>
<proteinExistence type="predicted"/>
<evidence type="ECO:0000313" key="3">
    <source>
        <dbReference type="Proteomes" id="UP000314294"/>
    </source>
</evidence>
<keyword evidence="3" id="KW-1185">Reference proteome</keyword>
<sequence>MITGRRPLPVAPPPRRRSGDQTPQSSDKPRLLQVASRPHAGPGGSLTSGPRERGLLDVPARDIRYVDGPGVTRGSPGGHLGVTRGSPLKPYIVSVESSRSVGPAETRPVTTSTETWRGQITRRDMIKTFSQ</sequence>